<evidence type="ECO:0000313" key="2">
    <source>
        <dbReference type="Proteomes" id="UP000248925"/>
    </source>
</evidence>
<dbReference type="AlphaFoldDB" id="A0A2W4CB20"/>
<gene>
    <name evidence="1" type="ORF">CPY51_22960</name>
</gene>
<proteinExistence type="predicted"/>
<comment type="caution">
    <text evidence="1">The sequence shown here is derived from an EMBL/GenBank/DDBJ whole genome shotgun (WGS) entry which is preliminary data.</text>
</comment>
<sequence>MSRPSSAHHNSIAQAIARDLDGYWPQLATYIDLVPRIYPETPLLGAAVFWLDHGHIELIGL</sequence>
<keyword evidence="2" id="KW-1185">Reference proteome</keyword>
<reference evidence="1 2" key="1">
    <citation type="journal article" date="2018" name="Sci. Rep.">
        <title>Rhizobium tumorigenes sp. nov., a novel plant tumorigenic bacterium isolated from cane gall tumors on thornless blackberry.</title>
        <authorList>
            <person name="Kuzmanovi N."/>
            <person name="Smalla K."/>
            <person name="Gronow S."/>
            <person name="PuBawska J."/>
        </authorList>
    </citation>
    <scope>NUCLEOTIDE SEQUENCE [LARGE SCALE GENOMIC DNA]</scope>
    <source>
        <strain evidence="1 2">CCBAU 85046</strain>
    </source>
</reference>
<evidence type="ECO:0000313" key="1">
    <source>
        <dbReference type="EMBL" id="PZM10507.1"/>
    </source>
</evidence>
<dbReference type="EMBL" id="PCDP01000049">
    <property type="protein sequence ID" value="PZM10507.1"/>
    <property type="molecule type" value="Genomic_DNA"/>
</dbReference>
<name>A0A2W4CB20_9HYPH</name>
<dbReference type="Proteomes" id="UP000248925">
    <property type="component" value="Unassembled WGS sequence"/>
</dbReference>
<protein>
    <submittedName>
        <fullName evidence="1">Uncharacterized protein</fullName>
    </submittedName>
</protein>
<organism evidence="1 2">
    <name type="scientific">Rhizobium tubonense</name>
    <dbReference type="NCBI Taxonomy" id="484088"/>
    <lineage>
        <taxon>Bacteria</taxon>
        <taxon>Pseudomonadati</taxon>
        <taxon>Pseudomonadota</taxon>
        <taxon>Alphaproteobacteria</taxon>
        <taxon>Hyphomicrobiales</taxon>
        <taxon>Rhizobiaceae</taxon>
        <taxon>Rhizobium/Agrobacterium group</taxon>
        <taxon>Rhizobium</taxon>
    </lineage>
</organism>
<accession>A0A2W4CB20</accession>